<organism evidence="12 13">
    <name type="scientific">Actinomadura meridiana</name>
    <dbReference type="NCBI Taxonomy" id="559626"/>
    <lineage>
        <taxon>Bacteria</taxon>
        <taxon>Bacillati</taxon>
        <taxon>Actinomycetota</taxon>
        <taxon>Actinomycetes</taxon>
        <taxon>Streptosporangiales</taxon>
        <taxon>Thermomonosporaceae</taxon>
        <taxon>Actinomadura</taxon>
    </lineage>
</organism>
<evidence type="ECO:0000256" key="5">
    <source>
        <dbReference type="ARBA" id="ARBA00022490"/>
    </source>
</evidence>
<dbReference type="Gene3D" id="3.40.50.150">
    <property type="entry name" value="Vaccinia Virus protein VP39"/>
    <property type="match status" value="1"/>
</dbReference>
<dbReference type="SUPFAM" id="SSF53335">
    <property type="entry name" value="S-adenosyl-L-methionine-dependent methyltransferases"/>
    <property type="match status" value="1"/>
</dbReference>
<evidence type="ECO:0000256" key="1">
    <source>
        <dbReference type="ARBA" id="ARBA00004496"/>
    </source>
</evidence>
<accession>A0ABP8BST1</accession>
<evidence type="ECO:0000256" key="8">
    <source>
        <dbReference type="ARBA" id="ARBA00022691"/>
    </source>
</evidence>
<comment type="caution">
    <text evidence="12">The sequence shown here is derived from an EMBL/GenBank/DDBJ whole genome shotgun (WGS) entry which is preliminary data.</text>
</comment>
<dbReference type="PANTHER" id="PTHR11579:SF0">
    <property type="entry name" value="PROTEIN-L-ISOASPARTATE(D-ASPARTATE) O-METHYLTRANSFERASE"/>
    <property type="match status" value="1"/>
</dbReference>
<dbReference type="CDD" id="cd02440">
    <property type="entry name" value="AdoMet_MTases"/>
    <property type="match status" value="1"/>
</dbReference>
<evidence type="ECO:0000256" key="6">
    <source>
        <dbReference type="ARBA" id="ARBA00022603"/>
    </source>
</evidence>
<evidence type="ECO:0000256" key="2">
    <source>
        <dbReference type="ARBA" id="ARBA00005369"/>
    </source>
</evidence>
<keyword evidence="5" id="KW-0963">Cytoplasm</keyword>
<gene>
    <name evidence="12" type="ORF">GCM10022254_05920</name>
</gene>
<keyword evidence="6" id="KW-0489">Methyltransferase</keyword>
<keyword evidence="13" id="KW-1185">Reference proteome</keyword>
<dbReference type="PANTHER" id="PTHR11579">
    <property type="entry name" value="PROTEIN-L-ISOASPARTATE O-METHYLTRANSFERASE"/>
    <property type="match status" value="1"/>
</dbReference>
<keyword evidence="7" id="KW-0808">Transferase</keyword>
<evidence type="ECO:0000256" key="11">
    <source>
        <dbReference type="ARBA" id="ARBA00031350"/>
    </source>
</evidence>
<dbReference type="Pfam" id="PF01135">
    <property type="entry name" value="PCMT"/>
    <property type="match status" value="1"/>
</dbReference>
<evidence type="ECO:0000256" key="10">
    <source>
        <dbReference type="ARBA" id="ARBA00031323"/>
    </source>
</evidence>
<comment type="similarity">
    <text evidence="2">Belongs to the methyltransferase superfamily. L-isoaspartyl/D-aspartyl protein methyltransferase family.</text>
</comment>
<keyword evidence="8" id="KW-0949">S-adenosyl-L-methionine</keyword>
<dbReference type="Proteomes" id="UP001501710">
    <property type="component" value="Unassembled WGS sequence"/>
</dbReference>
<protein>
    <recommendedName>
        <fullName evidence="4">Protein-L-isoaspartate O-methyltransferase</fullName>
        <ecNumber evidence="3">2.1.1.77</ecNumber>
    </recommendedName>
    <alternativeName>
        <fullName evidence="11">L-isoaspartyl protein carboxyl methyltransferase</fullName>
    </alternativeName>
    <alternativeName>
        <fullName evidence="9">Protein L-isoaspartyl methyltransferase</fullName>
    </alternativeName>
    <alternativeName>
        <fullName evidence="10">Protein-beta-aspartate methyltransferase</fullName>
    </alternativeName>
</protein>
<evidence type="ECO:0000256" key="7">
    <source>
        <dbReference type="ARBA" id="ARBA00022679"/>
    </source>
</evidence>
<sequence>MIAEVQASGSRTTRVLDAMAAVRREPFLPDANLEEVYDPHKAVVIKRDDGGAIGSCSSVPTLVATMLDQLRPQLGHNVLEIAAGTGINAAYLRELVGPTGSVTTIDHDPGVTAHARAALHAAGYPDVEVITRDGALGDQAHGPYHGIIVTVGAPDVYPAWREQLLPRGRLLVPLRFRGTTRSLGLTLEGDTFISDTAELCGFIPMIGHDGERTAAIDPDGLVSLYWDPDQDIDPGGLADVLVQPRTEAWSGEFVGNEEPFDGVWLRLAATEPGTCRITAAQAASELGLCTPGILSRSPAIAEGSSLAYFALRRMPHHPDGPRSELGAIGHGPKGAQLAHRFRDQICAWGANRTITPTITIYLAGTPAAKIPSRLIIDKPNTRISISY</sequence>
<proteinExistence type="inferred from homology"/>
<dbReference type="NCBIfam" id="TIGR04364">
    <property type="entry name" value="methyltran_FxLD"/>
    <property type="match status" value="1"/>
</dbReference>
<evidence type="ECO:0000256" key="9">
    <source>
        <dbReference type="ARBA" id="ARBA00030757"/>
    </source>
</evidence>
<reference evidence="13" key="1">
    <citation type="journal article" date="2019" name="Int. J. Syst. Evol. Microbiol.">
        <title>The Global Catalogue of Microorganisms (GCM) 10K type strain sequencing project: providing services to taxonomists for standard genome sequencing and annotation.</title>
        <authorList>
            <consortium name="The Broad Institute Genomics Platform"/>
            <consortium name="The Broad Institute Genome Sequencing Center for Infectious Disease"/>
            <person name="Wu L."/>
            <person name="Ma J."/>
        </authorList>
    </citation>
    <scope>NUCLEOTIDE SEQUENCE [LARGE SCALE GENOMIC DNA]</scope>
    <source>
        <strain evidence="13">JCM 17440</strain>
    </source>
</reference>
<dbReference type="EC" id="2.1.1.77" evidence="3"/>
<dbReference type="EMBL" id="BAABAS010000003">
    <property type="protein sequence ID" value="GAA4225010.1"/>
    <property type="molecule type" value="Genomic_DNA"/>
</dbReference>
<evidence type="ECO:0000256" key="3">
    <source>
        <dbReference type="ARBA" id="ARBA00011890"/>
    </source>
</evidence>
<dbReference type="InterPro" id="IPR027573">
    <property type="entry name" value="Methyltran_FxLD"/>
</dbReference>
<name>A0ABP8BST1_9ACTN</name>
<dbReference type="InterPro" id="IPR029063">
    <property type="entry name" value="SAM-dependent_MTases_sf"/>
</dbReference>
<dbReference type="InterPro" id="IPR000682">
    <property type="entry name" value="PCMT"/>
</dbReference>
<evidence type="ECO:0000256" key="4">
    <source>
        <dbReference type="ARBA" id="ARBA00013346"/>
    </source>
</evidence>
<evidence type="ECO:0000313" key="13">
    <source>
        <dbReference type="Proteomes" id="UP001501710"/>
    </source>
</evidence>
<evidence type="ECO:0000313" key="12">
    <source>
        <dbReference type="EMBL" id="GAA4225010.1"/>
    </source>
</evidence>
<comment type="subcellular location">
    <subcellularLocation>
        <location evidence="1">Cytoplasm</location>
    </subcellularLocation>
</comment>